<name>S3IZS7_9ENTR</name>
<protein>
    <submittedName>
        <fullName evidence="1">Uncharacterized protein</fullName>
    </submittedName>
</protein>
<gene>
    <name evidence="1" type="ORF">HMPREF0201_01415</name>
</gene>
<dbReference type="Proteomes" id="UP000014585">
    <property type="component" value="Unassembled WGS sequence"/>
</dbReference>
<dbReference type="HOGENOM" id="CLU_3166054_0_0_6"/>
<dbReference type="EMBL" id="ATDT01000009">
    <property type="protein sequence ID" value="EPF18006.1"/>
    <property type="molecule type" value="Genomic_DNA"/>
</dbReference>
<dbReference type="STRING" id="566551.HMPREF0201_01415"/>
<evidence type="ECO:0000313" key="1">
    <source>
        <dbReference type="EMBL" id="EPF18006.1"/>
    </source>
</evidence>
<comment type="caution">
    <text evidence="1">The sequence shown here is derived from an EMBL/GenBank/DDBJ whole genome shotgun (WGS) entry which is preliminary data.</text>
</comment>
<proteinExistence type="predicted"/>
<sequence>MIFMLLALCPGQRINDIKSDINEARPQPSCDYFSPHYLRYLIKRLSR</sequence>
<dbReference type="AlphaFoldDB" id="S3IZS7"/>
<organism evidence="1 2">
    <name type="scientific">Cedecea davisae DSM 4568</name>
    <dbReference type="NCBI Taxonomy" id="566551"/>
    <lineage>
        <taxon>Bacteria</taxon>
        <taxon>Pseudomonadati</taxon>
        <taxon>Pseudomonadota</taxon>
        <taxon>Gammaproteobacteria</taxon>
        <taxon>Enterobacterales</taxon>
        <taxon>Enterobacteriaceae</taxon>
        <taxon>Cedecea</taxon>
    </lineage>
</organism>
<evidence type="ECO:0000313" key="2">
    <source>
        <dbReference type="Proteomes" id="UP000014585"/>
    </source>
</evidence>
<accession>S3IZS7</accession>
<reference evidence="1 2" key="1">
    <citation type="submission" date="2013-04" db="EMBL/GenBank/DDBJ databases">
        <authorList>
            <person name="Weinstock G."/>
            <person name="Sodergren E."/>
            <person name="Lobos E.A."/>
            <person name="Fulton L."/>
            <person name="Fulton R."/>
            <person name="Courtney L."/>
            <person name="Fronick C."/>
            <person name="O'Laughlin M."/>
            <person name="Godfrey J."/>
            <person name="Wilson R.M."/>
            <person name="Miner T."/>
            <person name="Farmer C."/>
            <person name="Delehaunty K."/>
            <person name="Cordes M."/>
            <person name="Minx P."/>
            <person name="Tomlinson C."/>
            <person name="Chen J."/>
            <person name="Wollam A."/>
            <person name="Pepin K.H."/>
            <person name="Palsikar V.B."/>
            <person name="Zhang X."/>
            <person name="Suruliraj S."/>
            <person name="Perna N.T."/>
            <person name="Plunkett G."/>
            <person name="Warren W."/>
            <person name="Mitreva M."/>
            <person name="Mardis E.R."/>
            <person name="Wilson R.K."/>
        </authorList>
    </citation>
    <scope>NUCLEOTIDE SEQUENCE [LARGE SCALE GENOMIC DNA]</scope>
    <source>
        <strain evidence="1 2">DSM 4568</strain>
    </source>
</reference>